<reference evidence="3" key="1">
    <citation type="journal article" date="2020" name="Nat. Commun.">
        <title>Large-scale genome sequencing of mycorrhizal fungi provides insights into the early evolution of symbiotic traits.</title>
        <authorList>
            <person name="Miyauchi S."/>
            <person name="Kiss E."/>
            <person name="Kuo A."/>
            <person name="Drula E."/>
            <person name="Kohler A."/>
            <person name="Sanchez-Garcia M."/>
            <person name="Morin E."/>
            <person name="Andreopoulos B."/>
            <person name="Barry K.W."/>
            <person name="Bonito G."/>
            <person name="Buee M."/>
            <person name="Carver A."/>
            <person name="Chen C."/>
            <person name="Cichocki N."/>
            <person name="Clum A."/>
            <person name="Culley D."/>
            <person name="Crous P.W."/>
            <person name="Fauchery L."/>
            <person name="Girlanda M."/>
            <person name="Hayes R.D."/>
            <person name="Keri Z."/>
            <person name="LaButti K."/>
            <person name="Lipzen A."/>
            <person name="Lombard V."/>
            <person name="Magnuson J."/>
            <person name="Maillard F."/>
            <person name="Murat C."/>
            <person name="Nolan M."/>
            <person name="Ohm R.A."/>
            <person name="Pangilinan J."/>
            <person name="Pereira M.F."/>
            <person name="Perotto S."/>
            <person name="Peter M."/>
            <person name="Pfister S."/>
            <person name="Riley R."/>
            <person name="Sitrit Y."/>
            <person name="Stielow J.B."/>
            <person name="Szollosi G."/>
            <person name="Zifcakova L."/>
            <person name="Stursova M."/>
            <person name="Spatafora J.W."/>
            <person name="Tedersoo L."/>
            <person name="Vaario L.M."/>
            <person name="Yamada A."/>
            <person name="Yan M."/>
            <person name="Wang P."/>
            <person name="Xu J."/>
            <person name="Bruns T."/>
            <person name="Baldrian P."/>
            <person name="Vilgalys R."/>
            <person name="Dunand C."/>
            <person name="Henrissat B."/>
            <person name="Grigoriev I.V."/>
            <person name="Hibbett D."/>
            <person name="Nagy L.G."/>
            <person name="Martin F.M."/>
        </authorList>
    </citation>
    <scope>NUCLEOTIDE SEQUENCE</scope>
    <source>
        <strain evidence="3">UH-Tt-Lm1</strain>
    </source>
</reference>
<sequence>MTMGASVPRDVQEFLDGYPGLHDDLSQSDNLKFYSNELKCQPDRKLISEIHEEWFGQYSLLEAKHGYIQWLFPIREYGLNYAAQPLQKHEIEAMKGDETIGRRLLASYQLMLDFFGMRLENESTGLISRSTNYEASYKNLRRSPHNNLRISRILKCLSEFGYEHLNYGFLLHVLNEQSEHGQLNTSFIRSSMDRWWANCIRKDRERVWIGGKIASVRTQGADEPFVFTREMYEAAIDTWTNEGRL</sequence>
<protein>
    <submittedName>
        <fullName evidence="3">Opioid growth factor receptor conserved region-domain-containing protein</fullName>
    </submittedName>
</protein>
<dbReference type="Pfam" id="PF04664">
    <property type="entry name" value="OGFr_N"/>
    <property type="match status" value="1"/>
</dbReference>
<evidence type="ECO:0000259" key="2">
    <source>
        <dbReference type="Pfam" id="PF04664"/>
    </source>
</evidence>
<dbReference type="InterPro" id="IPR006757">
    <property type="entry name" value="OGF_rcpt"/>
</dbReference>
<organism evidence="3 4">
    <name type="scientific">Thelephora terrestris</name>
    <dbReference type="NCBI Taxonomy" id="56493"/>
    <lineage>
        <taxon>Eukaryota</taxon>
        <taxon>Fungi</taxon>
        <taxon>Dikarya</taxon>
        <taxon>Basidiomycota</taxon>
        <taxon>Agaricomycotina</taxon>
        <taxon>Agaricomycetes</taxon>
        <taxon>Thelephorales</taxon>
        <taxon>Thelephoraceae</taxon>
        <taxon>Thelephora</taxon>
    </lineage>
</organism>
<name>A0A9P6L5E3_9AGAM</name>
<comment type="caution">
    <text evidence="3">The sequence shown here is derived from an EMBL/GenBank/DDBJ whole genome shotgun (WGS) entry which is preliminary data.</text>
</comment>
<keyword evidence="3" id="KW-0675">Receptor</keyword>
<dbReference type="GO" id="GO:0016020">
    <property type="term" value="C:membrane"/>
    <property type="evidence" value="ECO:0007669"/>
    <property type="project" value="InterPro"/>
</dbReference>
<dbReference type="OrthoDB" id="9030204at2759"/>
<accession>A0A9P6L5E3</accession>
<dbReference type="PANTHER" id="PTHR14015:SF2">
    <property type="entry name" value="OPIOID GROWTH FACTOR RECEPTOR (OGFR) CONSERVED DOMAIN-CONTAINING PROTEIN"/>
    <property type="match status" value="1"/>
</dbReference>
<evidence type="ECO:0000313" key="3">
    <source>
        <dbReference type="EMBL" id="KAF9783334.1"/>
    </source>
</evidence>
<dbReference type="GO" id="GO:0140625">
    <property type="term" value="F:opioid growth factor receptor activity"/>
    <property type="evidence" value="ECO:0007669"/>
    <property type="project" value="InterPro"/>
</dbReference>
<dbReference type="InterPro" id="IPR039574">
    <property type="entry name" value="OGFr"/>
</dbReference>
<feature type="domain" description="Opioid growth factor receptor (OGFr) conserved" evidence="2">
    <location>
        <begin position="27"/>
        <end position="207"/>
    </location>
</feature>
<dbReference type="Proteomes" id="UP000736335">
    <property type="component" value="Unassembled WGS sequence"/>
</dbReference>
<dbReference type="AlphaFoldDB" id="A0A9P6L5E3"/>
<proteinExistence type="inferred from homology"/>
<comment type="similarity">
    <text evidence="1">Belongs to the opioid growth factor receptor family.</text>
</comment>
<keyword evidence="4" id="KW-1185">Reference proteome</keyword>
<evidence type="ECO:0000313" key="4">
    <source>
        <dbReference type="Proteomes" id="UP000736335"/>
    </source>
</evidence>
<gene>
    <name evidence="3" type="ORF">BJ322DRAFT_1070276</name>
</gene>
<dbReference type="EMBL" id="WIUZ02000010">
    <property type="protein sequence ID" value="KAF9783334.1"/>
    <property type="molecule type" value="Genomic_DNA"/>
</dbReference>
<evidence type="ECO:0000256" key="1">
    <source>
        <dbReference type="ARBA" id="ARBA00010365"/>
    </source>
</evidence>
<reference evidence="3" key="2">
    <citation type="submission" date="2020-11" db="EMBL/GenBank/DDBJ databases">
        <authorList>
            <consortium name="DOE Joint Genome Institute"/>
            <person name="Kuo A."/>
            <person name="Miyauchi S."/>
            <person name="Kiss E."/>
            <person name="Drula E."/>
            <person name="Kohler A."/>
            <person name="Sanchez-Garcia M."/>
            <person name="Andreopoulos B."/>
            <person name="Barry K.W."/>
            <person name="Bonito G."/>
            <person name="Buee M."/>
            <person name="Carver A."/>
            <person name="Chen C."/>
            <person name="Cichocki N."/>
            <person name="Clum A."/>
            <person name="Culley D."/>
            <person name="Crous P.W."/>
            <person name="Fauchery L."/>
            <person name="Girlanda M."/>
            <person name="Hayes R."/>
            <person name="Keri Z."/>
            <person name="Labutti K."/>
            <person name="Lipzen A."/>
            <person name="Lombard V."/>
            <person name="Magnuson J."/>
            <person name="Maillard F."/>
            <person name="Morin E."/>
            <person name="Murat C."/>
            <person name="Nolan M."/>
            <person name="Ohm R."/>
            <person name="Pangilinan J."/>
            <person name="Pereira M."/>
            <person name="Perotto S."/>
            <person name="Peter M."/>
            <person name="Riley R."/>
            <person name="Sitrit Y."/>
            <person name="Stielow B."/>
            <person name="Szollosi G."/>
            <person name="Zifcakova L."/>
            <person name="Stursova M."/>
            <person name="Spatafora J.W."/>
            <person name="Tedersoo L."/>
            <person name="Vaario L.-M."/>
            <person name="Yamada A."/>
            <person name="Yan M."/>
            <person name="Wang P."/>
            <person name="Xu J."/>
            <person name="Bruns T."/>
            <person name="Baldrian P."/>
            <person name="Vilgalys R."/>
            <person name="Henrissat B."/>
            <person name="Grigoriev I.V."/>
            <person name="Hibbett D."/>
            <person name="Nagy L.G."/>
            <person name="Martin F.M."/>
        </authorList>
    </citation>
    <scope>NUCLEOTIDE SEQUENCE</scope>
    <source>
        <strain evidence="3">UH-Tt-Lm1</strain>
    </source>
</reference>
<dbReference type="PANTHER" id="PTHR14015">
    <property type="entry name" value="OPIOID GROWTH FACTOR RECEPTOR OGFR ZETA-TYPE OPIOID RECEPTOR"/>
    <property type="match status" value="1"/>
</dbReference>